<dbReference type="PATRIC" id="fig|1439726.3.peg.2419"/>
<dbReference type="InterPro" id="IPR042262">
    <property type="entry name" value="CN_hydtase_beta_C"/>
</dbReference>
<dbReference type="NCBIfam" id="TIGR03889">
    <property type="entry name" value="nitrile_acc"/>
    <property type="match status" value="1"/>
</dbReference>
<dbReference type="InterPro" id="IPR049054">
    <property type="entry name" value="CN_hydtase_beta-like_N"/>
</dbReference>
<sequence length="128" mass="13713">MSRCEARPALAASQGLPRTAEGDPAFAEPWQAQAFALAVHLHARGVFTWSEWAAALSARLHQPGRAADGSDYFEAWVEALCGLLADKGIAGEEAVLVLQQSWQRAAEATPHGQPILRENDPQRQTGAG</sequence>
<dbReference type="AlphaFoldDB" id="A0A1E3H218"/>
<dbReference type="InterPro" id="IPR023808">
    <property type="entry name" value="Nitrile_Hydratase_acc_put"/>
</dbReference>
<protein>
    <submittedName>
        <fullName evidence="3">Nitrile hydratase beta subunit</fullName>
    </submittedName>
</protein>
<dbReference type="OrthoDB" id="9811616at2"/>
<gene>
    <name evidence="3" type="ORF">A6302_02299</name>
</gene>
<dbReference type="SUPFAM" id="SSF50090">
    <property type="entry name" value="Electron transport accessory proteins"/>
    <property type="match status" value="1"/>
</dbReference>
<dbReference type="Gene3D" id="1.10.472.20">
    <property type="entry name" value="Nitrile hydratase, beta subunit"/>
    <property type="match status" value="1"/>
</dbReference>
<dbReference type="RefSeq" id="WP_069306958.1">
    <property type="nucleotide sequence ID" value="NZ_MCRJ01000052.1"/>
</dbReference>
<dbReference type="EMBL" id="MCRJ01000052">
    <property type="protein sequence ID" value="ODN70378.1"/>
    <property type="molecule type" value="Genomic_DNA"/>
</dbReference>
<evidence type="ECO:0000313" key="3">
    <source>
        <dbReference type="EMBL" id="ODN70378.1"/>
    </source>
</evidence>
<feature type="region of interest" description="Disordered" evidence="1">
    <location>
        <begin position="107"/>
        <end position="128"/>
    </location>
</feature>
<name>A0A1E3H218_9HYPH</name>
<keyword evidence="4" id="KW-1185">Reference proteome</keyword>
<dbReference type="Proteomes" id="UP000094622">
    <property type="component" value="Unassembled WGS sequence"/>
</dbReference>
<reference evidence="3 4" key="1">
    <citation type="submission" date="2016-07" db="EMBL/GenBank/DDBJ databases">
        <title>Draft Genome Sequence of Methylobrevis pamukkalensis PK2.</title>
        <authorList>
            <person name="Vasilenko O.V."/>
            <person name="Doronina N.V."/>
            <person name="Shmareva M.N."/>
            <person name="Tarlachkov S.V."/>
            <person name="Mustakhimov I."/>
            <person name="Trotsenko Y.A."/>
        </authorList>
    </citation>
    <scope>NUCLEOTIDE SEQUENCE [LARGE SCALE GENOMIC DNA]</scope>
    <source>
        <strain evidence="3 4">PK2</strain>
    </source>
</reference>
<proteinExistence type="predicted"/>
<feature type="region of interest" description="Disordered" evidence="1">
    <location>
        <begin position="1"/>
        <end position="24"/>
    </location>
</feature>
<evidence type="ECO:0000256" key="1">
    <source>
        <dbReference type="SAM" id="MobiDB-lite"/>
    </source>
</evidence>
<evidence type="ECO:0000313" key="4">
    <source>
        <dbReference type="Proteomes" id="UP000094622"/>
    </source>
</evidence>
<dbReference type="InterPro" id="IPR008990">
    <property type="entry name" value="Elect_transpt_acc-like_dom_sf"/>
</dbReference>
<accession>A0A1E3H218</accession>
<feature type="domain" description="Nitrile hydratase beta subunit-like N-terminal" evidence="2">
    <location>
        <begin position="21"/>
        <end position="102"/>
    </location>
</feature>
<comment type="caution">
    <text evidence="3">The sequence shown here is derived from an EMBL/GenBank/DDBJ whole genome shotgun (WGS) entry which is preliminary data.</text>
</comment>
<dbReference type="Pfam" id="PF21006">
    <property type="entry name" value="NHase_beta_N"/>
    <property type="match status" value="1"/>
</dbReference>
<evidence type="ECO:0000259" key="2">
    <source>
        <dbReference type="Pfam" id="PF21006"/>
    </source>
</evidence>
<organism evidence="3 4">
    <name type="scientific">Methylobrevis pamukkalensis</name>
    <dbReference type="NCBI Taxonomy" id="1439726"/>
    <lineage>
        <taxon>Bacteria</taxon>
        <taxon>Pseudomonadati</taxon>
        <taxon>Pseudomonadota</taxon>
        <taxon>Alphaproteobacteria</taxon>
        <taxon>Hyphomicrobiales</taxon>
        <taxon>Pleomorphomonadaceae</taxon>
        <taxon>Methylobrevis</taxon>
    </lineage>
</organism>